<organism evidence="1 2">
    <name type="scientific">Streptomyces litmocidini</name>
    <dbReference type="NCBI Taxonomy" id="67318"/>
    <lineage>
        <taxon>Bacteria</taxon>
        <taxon>Bacillati</taxon>
        <taxon>Actinomycetota</taxon>
        <taxon>Actinomycetes</taxon>
        <taxon>Kitasatosporales</taxon>
        <taxon>Streptomycetaceae</taxon>
        <taxon>Streptomyces</taxon>
    </lineage>
</organism>
<name>A0ABW7UD79_9ACTN</name>
<dbReference type="EMBL" id="JBIRUI010000015">
    <property type="protein sequence ID" value="MFI1717591.1"/>
    <property type="molecule type" value="Genomic_DNA"/>
</dbReference>
<proteinExistence type="predicted"/>
<dbReference type="RefSeq" id="WP_398711994.1">
    <property type="nucleotide sequence ID" value="NZ_JBIRUI010000015.1"/>
</dbReference>
<comment type="caution">
    <text evidence="1">The sequence shown here is derived from an EMBL/GenBank/DDBJ whole genome shotgun (WGS) entry which is preliminary data.</text>
</comment>
<dbReference type="Proteomes" id="UP001611339">
    <property type="component" value="Unassembled WGS sequence"/>
</dbReference>
<sequence>MSVTGIERAMKDGRPLVVDGYRRQRRFEQFQGPEQPLRLYRSFSGNAADFSA</sequence>
<protein>
    <submittedName>
        <fullName evidence="1">Uncharacterized protein</fullName>
    </submittedName>
</protein>
<accession>A0ABW7UD79</accession>
<gene>
    <name evidence="1" type="ORF">ACH407_29035</name>
</gene>
<keyword evidence="2" id="KW-1185">Reference proteome</keyword>
<reference evidence="1 2" key="1">
    <citation type="submission" date="2024-10" db="EMBL/GenBank/DDBJ databases">
        <title>The Natural Products Discovery Center: Release of the First 8490 Sequenced Strains for Exploring Actinobacteria Biosynthetic Diversity.</title>
        <authorList>
            <person name="Kalkreuter E."/>
            <person name="Kautsar S.A."/>
            <person name="Yang D."/>
            <person name="Bader C.D."/>
            <person name="Teijaro C.N."/>
            <person name="Fluegel L."/>
            <person name="Davis C.M."/>
            <person name="Simpson J.R."/>
            <person name="Lauterbach L."/>
            <person name="Steele A.D."/>
            <person name="Gui C."/>
            <person name="Meng S."/>
            <person name="Li G."/>
            <person name="Viehrig K."/>
            <person name="Ye F."/>
            <person name="Su P."/>
            <person name="Kiefer A.F."/>
            <person name="Nichols A."/>
            <person name="Cepeda A.J."/>
            <person name="Yan W."/>
            <person name="Fan B."/>
            <person name="Jiang Y."/>
            <person name="Adhikari A."/>
            <person name="Zheng C.-J."/>
            <person name="Schuster L."/>
            <person name="Cowan T.M."/>
            <person name="Smanski M.J."/>
            <person name="Chevrette M.G."/>
            <person name="De Carvalho L.P.S."/>
            <person name="Shen B."/>
        </authorList>
    </citation>
    <scope>NUCLEOTIDE SEQUENCE [LARGE SCALE GENOMIC DNA]</scope>
    <source>
        <strain evidence="1 2">NPDC020602</strain>
    </source>
</reference>
<evidence type="ECO:0000313" key="2">
    <source>
        <dbReference type="Proteomes" id="UP001611339"/>
    </source>
</evidence>
<evidence type="ECO:0000313" key="1">
    <source>
        <dbReference type="EMBL" id="MFI1717591.1"/>
    </source>
</evidence>